<evidence type="ECO:0000256" key="2">
    <source>
        <dbReference type="ARBA" id="ARBA00005540"/>
    </source>
</evidence>
<comment type="caution">
    <text evidence="11">The sequence shown here is derived from an EMBL/GenBank/DDBJ whole genome shotgun (WGS) entry which is preliminary data.</text>
</comment>
<reference evidence="10" key="3">
    <citation type="submission" date="2017-11" db="EMBL/GenBank/DDBJ databases">
        <title>Three new genomes from thermophilic consortium.</title>
        <authorList>
            <person name="Quaggio R."/>
            <person name="Amgarten D."/>
            <person name="Setubal J.C."/>
        </authorList>
    </citation>
    <scope>NUCLEOTIDE SEQUENCE</scope>
    <source>
        <strain evidence="10">ZCTH01-B2</strain>
    </source>
</reference>
<evidence type="ECO:0000256" key="5">
    <source>
        <dbReference type="ARBA" id="ARBA00022692"/>
    </source>
</evidence>
<name>A0A1Y2T3N7_SYMTR</name>
<dbReference type="Proteomes" id="UP000194267">
    <property type="component" value="Unassembled WGS sequence"/>
</dbReference>
<keyword evidence="5 9" id="KW-0812">Transmembrane</keyword>
<dbReference type="Pfam" id="PF12822">
    <property type="entry name" value="ECF_trnsprt"/>
    <property type="match status" value="1"/>
</dbReference>
<comment type="similarity">
    <text evidence="2 8">Belongs to the prokaryotic riboflavin transporter (P-RFT) (TC 2.A.87) family.</text>
</comment>
<dbReference type="Proteomes" id="UP000732377">
    <property type="component" value="Unassembled WGS sequence"/>
</dbReference>
<dbReference type="InterPro" id="IPR025720">
    <property type="entry name" value="RibU"/>
</dbReference>
<accession>A0A1Y2T3N7</accession>
<proteinExistence type="inferred from homology"/>
<dbReference type="PANTHER" id="PTHR38438:SF1">
    <property type="entry name" value="RIBOFLAVIN TRANSPORTER RIBU"/>
    <property type="match status" value="1"/>
</dbReference>
<gene>
    <name evidence="11" type="ORF">A6D92_11665</name>
    <name evidence="10" type="ORF">CWE10_16000</name>
</gene>
<keyword evidence="3 8" id="KW-0813">Transport</keyword>
<dbReference type="AlphaFoldDB" id="A0A1Y2T3N7"/>
<evidence type="ECO:0000313" key="12">
    <source>
        <dbReference type="Proteomes" id="UP000194267"/>
    </source>
</evidence>
<evidence type="ECO:0000313" key="10">
    <source>
        <dbReference type="EMBL" id="MBY6277677.1"/>
    </source>
</evidence>
<feature type="transmembrane region" description="Helical" evidence="9">
    <location>
        <begin position="78"/>
        <end position="99"/>
    </location>
</feature>
<evidence type="ECO:0000313" key="11">
    <source>
        <dbReference type="EMBL" id="OTA40939.1"/>
    </source>
</evidence>
<dbReference type="EMBL" id="PIUK01000221">
    <property type="protein sequence ID" value="MBY6277677.1"/>
    <property type="molecule type" value="Genomic_DNA"/>
</dbReference>
<feature type="transmembrane region" description="Helical" evidence="9">
    <location>
        <begin position="147"/>
        <end position="175"/>
    </location>
</feature>
<evidence type="ECO:0000256" key="7">
    <source>
        <dbReference type="ARBA" id="ARBA00023136"/>
    </source>
</evidence>
<dbReference type="PIRSF" id="PIRSF037778">
    <property type="entry name" value="UCP037778_transp_RibU"/>
    <property type="match status" value="1"/>
</dbReference>
<feature type="transmembrane region" description="Helical" evidence="9">
    <location>
        <begin position="111"/>
        <end position="141"/>
    </location>
</feature>
<evidence type="ECO:0000256" key="3">
    <source>
        <dbReference type="ARBA" id="ARBA00022448"/>
    </source>
</evidence>
<reference evidence="12" key="1">
    <citation type="submission" date="2016-04" db="EMBL/GenBank/DDBJ databases">
        <authorList>
            <person name="Antunes L.P."/>
            <person name="Martins L.F."/>
            <person name="Pereira R.V."/>
            <person name="Thomas A.M."/>
            <person name="Barbosa D."/>
            <person name="Nascimento L."/>
            <person name="Silva G.M."/>
            <person name="Condomitti G.W."/>
            <person name="Digiampietri L.A."/>
            <person name="Lombardi K.C."/>
            <person name="Ramos P.L."/>
            <person name="Quaggio R.B."/>
            <person name="Oliveira J.C."/>
            <person name="Pascon R.C."/>
            <person name="Cruz J.B."/>
            <person name="Silva A.M."/>
            <person name="Setubal J.C."/>
        </authorList>
    </citation>
    <scope>NUCLEOTIDE SEQUENCE [LARGE SCALE GENOMIC DNA]</scope>
</reference>
<keyword evidence="4 8" id="KW-1003">Cell membrane</keyword>
<sequence>MRNERLHRLVMIGMLGALAFLLMFFGEIYVPPFAEFLRYDPGDIPAIVATYTLGPAAGVAIQGIKVGLFILSGKGSTGWIGGLANFTAGSALVIAAGVSHRLFDRAGLKHWIWTFLSAVIGTVIMAAILIPANALFIYPLWGMQGTAAWVGALTLSTPFNLFKGMLSTSISLAFYRRLEPFLLGRAADRVA</sequence>
<evidence type="ECO:0000256" key="8">
    <source>
        <dbReference type="PIRNR" id="PIRNR037778"/>
    </source>
</evidence>
<evidence type="ECO:0000256" key="9">
    <source>
        <dbReference type="SAM" id="Phobius"/>
    </source>
</evidence>
<dbReference type="InterPro" id="IPR024529">
    <property type="entry name" value="ECF_trnsprt_substrate-spec"/>
</dbReference>
<comment type="function">
    <text evidence="8">Probably a riboflavin-binding protein that interacts with the energy-coupling factor (ECF) ABC-transporter complex.</text>
</comment>
<evidence type="ECO:0000256" key="1">
    <source>
        <dbReference type="ARBA" id="ARBA00004651"/>
    </source>
</evidence>
<dbReference type="GO" id="GO:0005886">
    <property type="term" value="C:plasma membrane"/>
    <property type="evidence" value="ECO:0007669"/>
    <property type="project" value="UniProtKB-SubCell"/>
</dbReference>
<dbReference type="RefSeq" id="WP_043714161.1">
    <property type="nucleotide sequence ID" value="NZ_JACSIR010000185.1"/>
</dbReference>
<dbReference type="PANTHER" id="PTHR38438">
    <property type="entry name" value="RIBOFLAVIN TRANSPORTER RIBU"/>
    <property type="match status" value="1"/>
</dbReference>
<reference evidence="11" key="2">
    <citation type="submission" date="2016-04" db="EMBL/GenBank/DDBJ databases">
        <authorList>
            <person name="Evans L.H."/>
            <person name="Alamgir A."/>
            <person name="Owens N."/>
            <person name="Weber N.D."/>
            <person name="Virtaneva K."/>
            <person name="Barbian K."/>
            <person name="Babar A."/>
            <person name="Rosenke K."/>
        </authorList>
    </citation>
    <scope>NUCLEOTIDE SEQUENCE [LARGE SCALE GENOMIC DNA]</scope>
    <source>
        <strain evidence="11">G2</strain>
    </source>
</reference>
<feature type="transmembrane region" description="Helical" evidence="9">
    <location>
        <begin position="9"/>
        <end position="30"/>
    </location>
</feature>
<organism evidence="11 12">
    <name type="scientific">Symbiobacterium thermophilum</name>
    <dbReference type="NCBI Taxonomy" id="2734"/>
    <lineage>
        <taxon>Bacteria</taxon>
        <taxon>Bacillati</taxon>
        <taxon>Bacillota</taxon>
        <taxon>Clostridia</taxon>
        <taxon>Eubacteriales</taxon>
        <taxon>Symbiobacteriaceae</taxon>
        <taxon>Symbiobacterium</taxon>
    </lineage>
</organism>
<evidence type="ECO:0000256" key="6">
    <source>
        <dbReference type="ARBA" id="ARBA00022989"/>
    </source>
</evidence>
<keyword evidence="6 9" id="KW-1133">Transmembrane helix</keyword>
<dbReference type="GO" id="GO:0032217">
    <property type="term" value="F:riboflavin transmembrane transporter activity"/>
    <property type="evidence" value="ECO:0007669"/>
    <property type="project" value="UniProtKB-UniRule"/>
</dbReference>
<keyword evidence="7 8" id="KW-0472">Membrane</keyword>
<dbReference type="Gene3D" id="1.10.1760.20">
    <property type="match status" value="1"/>
</dbReference>
<comment type="subcellular location">
    <subcellularLocation>
        <location evidence="1">Cell membrane</location>
        <topology evidence="1">Multi-pass membrane protein</topology>
    </subcellularLocation>
</comment>
<protein>
    <recommendedName>
        <fullName evidence="8">Riboflavin transporter</fullName>
    </recommendedName>
</protein>
<dbReference type="EMBL" id="LWLV01000992">
    <property type="protein sequence ID" value="OTA40939.1"/>
    <property type="molecule type" value="Genomic_DNA"/>
</dbReference>
<evidence type="ECO:0000256" key="4">
    <source>
        <dbReference type="ARBA" id="ARBA00022475"/>
    </source>
</evidence>